<sequence>MLIQLSGSIAASPSLSRRPMVFSLSLLAEVFATHGLKLFDVEELPTHGGSPRILACRTASANHATGPGLAGCGPTKRPPASIERRHMSRSFQGRVAPIKEGYSPSSRRQSGTARAWPPKAWADKQGSSSWRRSQEEGMVRYSVVERSQANAGFDYLRMALPAQRFRQAQPTALLTG</sequence>
<protein>
    <submittedName>
        <fullName evidence="2">Uncharacterized protein</fullName>
    </submittedName>
</protein>
<comment type="caution">
    <text evidence="2">The sequence shown here is derived from an EMBL/GenBank/DDBJ whole genome shotgun (WGS) entry which is preliminary data.</text>
</comment>
<accession>A0ABV2MJF9</accession>
<keyword evidence="3" id="KW-1185">Reference proteome</keyword>
<proteinExistence type="predicted"/>
<dbReference type="Proteomes" id="UP001549077">
    <property type="component" value="Unassembled WGS sequence"/>
</dbReference>
<evidence type="ECO:0000313" key="3">
    <source>
        <dbReference type="Proteomes" id="UP001549077"/>
    </source>
</evidence>
<dbReference type="RefSeq" id="WP_246827209.1">
    <property type="nucleotide sequence ID" value="NZ_JABDXI010000040.1"/>
</dbReference>
<feature type="region of interest" description="Disordered" evidence="1">
    <location>
        <begin position="93"/>
        <end position="136"/>
    </location>
</feature>
<evidence type="ECO:0000256" key="1">
    <source>
        <dbReference type="SAM" id="MobiDB-lite"/>
    </source>
</evidence>
<dbReference type="EMBL" id="JBEPMY010000011">
    <property type="protein sequence ID" value="MET3756591.1"/>
    <property type="molecule type" value="Genomic_DNA"/>
</dbReference>
<gene>
    <name evidence="2" type="ORF">ABID08_003965</name>
</gene>
<name>A0ABV2MJF9_9HYPH</name>
<reference evidence="2 3" key="1">
    <citation type="submission" date="2024-06" db="EMBL/GenBank/DDBJ databases">
        <title>Genomic Encyclopedia of Type Strains, Phase IV (KMG-IV): sequencing the most valuable type-strain genomes for metagenomic binning, comparative biology and taxonomic classification.</title>
        <authorList>
            <person name="Goeker M."/>
        </authorList>
    </citation>
    <scope>NUCLEOTIDE SEQUENCE [LARGE SCALE GENOMIC DNA]</scope>
    <source>
        <strain evidence="2 3">DSM 29288</strain>
    </source>
</reference>
<feature type="compositionally biased region" description="Polar residues" evidence="1">
    <location>
        <begin position="103"/>
        <end position="112"/>
    </location>
</feature>
<evidence type="ECO:0000313" key="2">
    <source>
        <dbReference type="EMBL" id="MET3756591.1"/>
    </source>
</evidence>
<organism evidence="2 3">
    <name type="scientific">Rhizobium binae</name>
    <dbReference type="NCBI Taxonomy" id="1138190"/>
    <lineage>
        <taxon>Bacteria</taxon>
        <taxon>Pseudomonadati</taxon>
        <taxon>Pseudomonadota</taxon>
        <taxon>Alphaproteobacteria</taxon>
        <taxon>Hyphomicrobiales</taxon>
        <taxon>Rhizobiaceae</taxon>
        <taxon>Rhizobium/Agrobacterium group</taxon>
        <taxon>Rhizobium</taxon>
    </lineage>
</organism>